<comment type="caution">
    <text evidence="2">The sequence shown here is derived from an EMBL/GenBank/DDBJ whole genome shotgun (WGS) entry which is preliminary data.</text>
</comment>
<reference evidence="2 3" key="1">
    <citation type="submission" date="2018-11" db="EMBL/GenBank/DDBJ databases">
        <title>Genomic Encyclopedia of Type Strains, Phase IV (KMG-IV): sequencing the most valuable type-strain genomes for metagenomic binning, comparative biology and taxonomic classification.</title>
        <authorList>
            <person name="Goeker M."/>
        </authorList>
    </citation>
    <scope>NUCLEOTIDE SEQUENCE [LARGE SCALE GENOMIC DNA]</scope>
    <source>
        <strain evidence="2 3">DSM 100316</strain>
    </source>
</reference>
<evidence type="ECO:0000313" key="2">
    <source>
        <dbReference type="EMBL" id="ROR98668.1"/>
    </source>
</evidence>
<proteinExistence type="predicted"/>
<name>A0A3N2DG85_9GAMM</name>
<feature type="region of interest" description="Disordered" evidence="1">
    <location>
        <begin position="107"/>
        <end position="132"/>
    </location>
</feature>
<dbReference type="EMBL" id="RKHR01000007">
    <property type="protein sequence ID" value="ROR98668.1"/>
    <property type="molecule type" value="Genomic_DNA"/>
</dbReference>
<dbReference type="RefSeq" id="WP_123713736.1">
    <property type="nucleotide sequence ID" value="NZ_RKHR01000007.1"/>
</dbReference>
<sequence length="132" mass="13382">MGVLCFGYVSFGQHTLTASEGSAEKVVGAKTIEAGSGVLIASGEQLQLGAVGKINLQSNTTAILVSPTWSIGNGEVDVLEELSRLAAEVKKIASTCASHTHPKVAVSSSAGSWNASGAAAGEVKSRVDGVRR</sequence>
<dbReference type="AlphaFoldDB" id="A0A3N2DG85"/>
<dbReference type="Proteomes" id="UP000275394">
    <property type="component" value="Unassembled WGS sequence"/>
</dbReference>
<feature type="compositionally biased region" description="Basic and acidic residues" evidence="1">
    <location>
        <begin position="123"/>
        <end position="132"/>
    </location>
</feature>
<gene>
    <name evidence="2" type="ORF">EDC56_3401</name>
</gene>
<keyword evidence="3" id="KW-1185">Reference proteome</keyword>
<accession>A0A3N2DG85</accession>
<evidence type="ECO:0000256" key="1">
    <source>
        <dbReference type="SAM" id="MobiDB-lite"/>
    </source>
</evidence>
<protein>
    <submittedName>
        <fullName evidence="2">Uncharacterized protein</fullName>
    </submittedName>
</protein>
<organism evidence="2 3">
    <name type="scientific">Sinobacterium caligoides</name>
    <dbReference type="NCBI Taxonomy" id="933926"/>
    <lineage>
        <taxon>Bacteria</taxon>
        <taxon>Pseudomonadati</taxon>
        <taxon>Pseudomonadota</taxon>
        <taxon>Gammaproteobacteria</taxon>
        <taxon>Cellvibrionales</taxon>
        <taxon>Spongiibacteraceae</taxon>
        <taxon>Sinobacterium</taxon>
    </lineage>
</organism>
<feature type="compositionally biased region" description="Low complexity" evidence="1">
    <location>
        <begin position="107"/>
        <end position="121"/>
    </location>
</feature>
<dbReference type="OrthoDB" id="5812814at2"/>
<evidence type="ECO:0000313" key="3">
    <source>
        <dbReference type="Proteomes" id="UP000275394"/>
    </source>
</evidence>